<dbReference type="SUPFAM" id="SSF52540">
    <property type="entry name" value="P-loop containing nucleoside triphosphate hydrolases"/>
    <property type="match status" value="1"/>
</dbReference>
<dbReference type="Pfam" id="PF05673">
    <property type="entry name" value="DUF815"/>
    <property type="match status" value="1"/>
</dbReference>
<dbReference type="PANTHER" id="PTHR42935">
    <property type="entry name" value="SLR0930 PROTEIN"/>
    <property type="match status" value="1"/>
</dbReference>
<organism evidence="1 2">
    <name type="scientific">Thermoclostridium stercorarium subsp. thermolacticum DSM 2910</name>
    <dbReference type="NCBI Taxonomy" id="1121336"/>
    <lineage>
        <taxon>Bacteria</taxon>
        <taxon>Bacillati</taxon>
        <taxon>Bacillota</taxon>
        <taxon>Clostridia</taxon>
        <taxon>Eubacteriales</taxon>
        <taxon>Oscillospiraceae</taxon>
        <taxon>Thermoclostridium</taxon>
    </lineage>
</organism>
<dbReference type="Gene3D" id="3.40.50.300">
    <property type="entry name" value="P-loop containing nucleotide triphosphate hydrolases"/>
    <property type="match status" value="1"/>
</dbReference>
<dbReference type="PANTHER" id="PTHR42935:SF1">
    <property type="entry name" value="SLR0930 PROTEIN"/>
    <property type="match status" value="1"/>
</dbReference>
<dbReference type="InterPro" id="IPR027417">
    <property type="entry name" value="P-loop_NTPase"/>
</dbReference>
<sequence>MTDKLLLELASLSIYINITEDTAVKKLAELIRLLNGESVTPEETVKVYCGIYAHLLRNGCSNFYQHVENLTLRDENIFTLSCEKGRININDPIAKQADVELRILKRLAEVSCAEIKEKIREKFSGNTLVKQITDGLPDWNSIAEDSPNAGWSAEERISWHRKNGAGIFCSHYFFIYDGATQNFVPVKNPDPITLDRLYFVENQKRLAVKNTRIFLAGRTANNILFYGDRGTGKSSMVKAIANEFCRDGLRLVEIPKRYLEHMPKITSMLSGRGLKFILFIDDLAFDSAESEYTALKAVLEGGIEHRPDNILLYATTNRRHIVKEKFSEREGLYSDNSDDEIRARDAIQEKLSLADRFGITIVFTSPAKKEYLQIVHKMAEESDIKIDPALLEQKAMQWELAYNGMSPRTARQFIDWLKGEMELELD</sequence>
<dbReference type="OrthoDB" id="9812140at2"/>
<dbReference type="InterPro" id="IPR008533">
    <property type="entry name" value="DUF815"/>
</dbReference>
<gene>
    <name evidence="1" type="ORF">CSTERTH_01965</name>
</gene>
<evidence type="ECO:0000313" key="2">
    <source>
        <dbReference type="Proteomes" id="UP000092971"/>
    </source>
</evidence>
<evidence type="ECO:0000313" key="1">
    <source>
        <dbReference type="EMBL" id="ANW97889.1"/>
    </source>
</evidence>
<reference evidence="1 2" key="1">
    <citation type="submission" date="2016-02" db="EMBL/GenBank/DDBJ databases">
        <title>Comparison of Clostridium stercorarium subspecies using comparative genomics and transcriptomics.</title>
        <authorList>
            <person name="Schellenberg J."/>
            <person name="Thallinger G."/>
            <person name="Levin D.B."/>
            <person name="Zhang X."/>
            <person name="Alvare G."/>
            <person name="Fristensky B."/>
            <person name="Sparling R."/>
        </authorList>
    </citation>
    <scope>NUCLEOTIDE SEQUENCE [LARGE SCALE GENOMIC DNA]</scope>
    <source>
        <strain evidence="1 2">DSM 2910</strain>
    </source>
</reference>
<name>A0A1B1YAY5_THEST</name>
<proteinExistence type="predicted"/>
<accession>A0A1B1YAY5</accession>
<dbReference type="EMBL" id="CP014672">
    <property type="protein sequence ID" value="ANW97889.1"/>
    <property type="molecule type" value="Genomic_DNA"/>
</dbReference>
<dbReference type="AlphaFoldDB" id="A0A1B1YAY5"/>
<dbReference type="RefSeq" id="WP_015358095.1">
    <property type="nucleotide sequence ID" value="NZ_CP014672.1"/>
</dbReference>
<dbReference type="CDD" id="cd00009">
    <property type="entry name" value="AAA"/>
    <property type="match status" value="1"/>
</dbReference>
<dbReference type="Proteomes" id="UP000092971">
    <property type="component" value="Chromosome"/>
</dbReference>
<protein>
    <submittedName>
        <fullName evidence="1">Uncharacterized protein</fullName>
    </submittedName>
</protein>